<dbReference type="GO" id="GO:0004222">
    <property type="term" value="F:metalloendopeptidase activity"/>
    <property type="evidence" value="ECO:0007669"/>
    <property type="project" value="TreeGrafter"/>
</dbReference>
<dbReference type="Gene3D" id="2.70.70.10">
    <property type="entry name" value="Glucose Permease (Domain IIA)"/>
    <property type="match status" value="2"/>
</dbReference>
<accession>A0A286NTW3</accession>
<dbReference type="RefSeq" id="WP_098028309.1">
    <property type="nucleotide sequence ID" value="NZ_CP022378.1"/>
</dbReference>
<dbReference type="InterPro" id="IPR011055">
    <property type="entry name" value="Dup_hybrid_motif"/>
</dbReference>
<dbReference type="Pfam" id="PF01551">
    <property type="entry name" value="Peptidase_M23"/>
    <property type="match status" value="1"/>
</dbReference>
<dbReference type="CDD" id="cd12797">
    <property type="entry name" value="M23_peptidase"/>
    <property type="match status" value="2"/>
</dbReference>
<gene>
    <name evidence="3" type="ORF">CGC48_02285</name>
</gene>
<evidence type="ECO:0000259" key="2">
    <source>
        <dbReference type="PROSITE" id="PS50222"/>
    </source>
</evidence>
<dbReference type="InterPro" id="IPR018247">
    <property type="entry name" value="EF_Hand_1_Ca_BS"/>
</dbReference>
<dbReference type="InterPro" id="IPR002048">
    <property type="entry name" value="EF_hand_dom"/>
</dbReference>
<dbReference type="Proteomes" id="UP000242855">
    <property type="component" value="Chromosome"/>
</dbReference>
<sequence length="873" mass="102282">MKVSYPAKKTTSLQNGFYPIGYYHCWHGGIHIEGIENKTPIKAIAEGKIIAFRYNQELKRVKTKGEKEFSFSNNFVLIRHDYESSEDTKMTFYSLYQHLSFGSQQQKEENKPKEQKQENTYTVKVKTPQQESGVLSLDSSTFIPLYSKVKIQTEDEKQGVYKVVFEGKTIVIPREKKDKKTLNNEGQVVFWGDKLKDKGLLLYSEARKNAPTKGVVKDGEKITILNKFEVQGKDKKHTWYKIKYQEKEGFVLEEHLATKPSENKENQKKDAKKTTTKPKSLPKFLENQIPKDEVVTCNIDVKGGEFIGWVGRQGLFNNPNYVATHIEVFTPDNGEDFISNKKDDGKNEKFYAQLPAKTILKNYIKRILFIPQSTKVKILAVQGDCVQLETLENLVKITDEQQKYQQRWYVDFVLRVIGEEKFRVDTHFSKEKKIYWVDKDNFKGVSIKKGDEIQLPSTISEVFFELPTNNIKKQEVIDKKVTVDLRKKTKKFDNHKWYYVVCHYHDKTGNRIERKGWIKDSDKLEKFSAYHWDKFGFKTYDAENHRMYPIKSVNNYEGTSEFIKKIIALIDKNKDGKIQNEELQASYNKPELGHIFSRMVCKHKSEWSYKWAKIKSDYEKFIKYHYPKAKQEYVDERLDEIQAKYDALYDFWDKLNFKTDTFWYFEPFAWVEQMKRVFSVCPDDCSQCVDYQDVVTTPRLNNQSNNVNKNRFRRVKRYNATYPYPKGYYHTGTDILAPSGEEVYAMLCGEVYSVVNVFKPNEYKANSLGNYLVIKSKDREGRVVYLQYSHLDEVLVKKGQKIKHGEIIGKAGSTGNAASVYNEKGVLIHGIYPEYRHIHIEAFLESFSKKNRIDPEQFMKTKFDETTKGNVIK</sequence>
<evidence type="ECO:0000313" key="4">
    <source>
        <dbReference type="Proteomes" id="UP000242855"/>
    </source>
</evidence>
<feature type="region of interest" description="Disordered" evidence="1">
    <location>
        <begin position="255"/>
        <end position="280"/>
    </location>
</feature>
<reference evidence="3 4" key="1">
    <citation type="journal article" date="2017" name="Genome Announc.">
        <title>Twelve Complete Reference Genomes of Clinical Isolates in the Capnocytophaga Genus.</title>
        <authorList>
            <person name="Villarma A."/>
            <person name="Gulvik C.A."/>
            <person name="Rowe L.A."/>
            <person name="Sheth M."/>
            <person name="Juieng P."/>
            <person name="Nicholson A.C."/>
            <person name="Loparev V.N."/>
            <person name="McQuiston J.R."/>
        </authorList>
    </citation>
    <scope>NUCLEOTIDE SEQUENCE [LARGE SCALE GENOMIC DNA]</scope>
    <source>
        <strain evidence="3 4">G7591</strain>
    </source>
</reference>
<dbReference type="EMBL" id="CP022378">
    <property type="protein sequence ID" value="ATA67560.1"/>
    <property type="molecule type" value="Genomic_DNA"/>
</dbReference>
<dbReference type="PROSITE" id="PS50222">
    <property type="entry name" value="EF_HAND_2"/>
    <property type="match status" value="1"/>
</dbReference>
<dbReference type="PANTHER" id="PTHR21666:SF270">
    <property type="entry name" value="MUREIN HYDROLASE ACTIVATOR ENVC"/>
    <property type="match status" value="1"/>
</dbReference>
<organism evidence="3 4">
    <name type="scientific">Capnocytophaga cynodegmi</name>
    <dbReference type="NCBI Taxonomy" id="28189"/>
    <lineage>
        <taxon>Bacteria</taxon>
        <taxon>Pseudomonadati</taxon>
        <taxon>Bacteroidota</taxon>
        <taxon>Flavobacteriia</taxon>
        <taxon>Flavobacteriales</taxon>
        <taxon>Flavobacteriaceae</taxon>
        <taxon>Capnocytophaga</taxon>
    </lineage>
</organism>
<dbReference type="PANTHER" id="PTHR21666">
    <property type="entry name" value="PEPTIDASE-RELATED"/>
    <property type="match status" value="1"/>
</dbReference>
<dbReference type="AlphaFoldDB" id="A0A286NTW3"/>
<evidence type="ECO:0000313" key="3">
    <source>
        <dbReference type="EMBL" id="ATA67560.1"/>
    </source>
</evidence>
<dbReference type="KEGG" id="ccyn:CGC48_02285"/>
<feature type="compositionally biased region" description="Basic and acidic residues" evidence="1">
    <location>
        <begin position="255"/>
        <end position="273"/>
    </location>
</feature>
<name>A0A286NTW3_9FLAO</name>
<dbReference type="GO" id="GO:0005509">
    <property type="term" value="F:calcium ion binding"/>
    <property type="evidence" value="ECO:0007669"/>
    <property type="project" value="InterPro"/>
</dbReference>
<protein>
    <recommendedName>
        <fullName evidence="2">EF-hand domain-containing protein</fullName>
    </recommendedName>
</protein>
<feature type="domain" description="EF-hand" evidence="2">
    <location>
        <begin position="558"/>
        <end position="593"/>
    </location>
</feature>
<proteinExistence type="predicted"/>
<evidence type="ECO:0000256" key="1">
    <source>
        <dbReference type="SAM" id="MobiDB-lite"/>
    </source>
</evidence>
<dbReference type="GeneID" id="96780622"/>
<dbReference type="InterPro" id="IPR016047">
    <property type="entry name" value="M23ase_b-sheet_dom"/>
</dbReference>
<dbReference type="PROSITE" id="PS00018">
    <property type="entry name" value="EF_HAND_1"/>
    <property type="match status" value="1"/>
</dbReference>
<dbReference type="InterPro" id="IPR050570">
    <property type="entry name" value="Cell_wall_metabolism_enzyme"/>
</dbReference>
<dbReference type="SUPFAM" id="SSF51261">
    <property type="entry name" value="Duplicated hybrid motif"/>
    <property type="match status" value="1"/>
</dbReference>
<dbReference type="Gene3D" id="2.30.30.40">
    <property type="entry name" value="SH3 Domains"/>
    <property type="match status" value="1"/>
</dbReference>